<feature type="domain" description="Calcineurin-like phosphoesterase" evidence="1">
    <location>
        <begin position="3"/>
        <end position="131"/>
    </location>
</feature>
<dbReference type="Pfam" id="PF00149">
    <property type="entry name" value="Metallophos"/>
    <property type="match status" value="1"/>
</dbReference>
<proteinExistence type="predicted"/>
<name>A0A9D1GC50_9FIRM</name>
<evidence type="ECO:0000313" key="3">
    <source>
        <dbReference type="Proteomes" id="UP000886833"/>
    </source>
</evidence>
<protein>
    <submittedName>
        <fullName evidence="2">Metallophosphoesterase</fullName>
    </submittedName>
</protein>
<gene>
    <name evidence="2" type="ORF">IAB59_06495</name>
</gene>
<dbReference type="EMBL" id="DVKQ01000083">
    <property type="protein sequence ID" value="HIT38106.1"/>
    <property type="molecule type" value="Genomic_DNA"/>
</dbReference>
<evidence type="ECO:0000259" key="1">
    <source>
        <dbReference type="Pfam" id="PF00149"/>
    </source>
</evidence>
<accession>A0A9D1GC50</accession>
<reference evidence="2" key="2">
    <citation type="journal article" date="2021" name="PeerJ">
        <title>Extensive microbial diversity within the chicken gut microbiome revealed by metagenomics and culture.</title>
        <authorList>
            <person name="Gilroy R."/>
            <person name="Ravi A."/>
            <person name="Getino M."/>
            <person name="Pursley I."/>
            <person name="Horton D.L."/>
            <person name="Alikhan N.F."/>
            <person name="Baker D."/>
            <person name="Gharbi K."/>
            <person name="Hall N."/>
            <person name="Watson M."/>
            <person name="Adriaenssens E.M."/>
            <person name="Foster-Nyarko E."/>
            <person name="Jarju S."/>
            <person name="Secka A."/>
            <person name="Antonio M."/>
            <person name="Oren A."/>
            <person name="Chaudhuri R.R."/>
            <person name="La Ragione R."/>
            <person name="Hildebrand F."/>
            <person name="Pallen M.J."/>
        </authorList>
    </citation>
    <scope>NUCLEOTIDE SEQUENCE</scope>
    <source>
        <strain evidence="2">CHK195-26880</strain>
    </source>
</reference>
<dbReference type="InterPro" id="IPR029052">
    <property type="entry name" value="Metallo-depent_PP-like"/>
</dbReference>
<dbReference type="Gene3D" id="3.60.21.10">
    <property type="match status" value="1"/>
</dbReference>
<dbReference type="Proteomes" id="UP000886833">
    <property type="component" value="Unassembled WGS sequence"/>
</dbReference>
<sequence>MNKIYLIADTHFNHDNIIKYCDRPFSDIEEMNNTIINNWNSIVGKDDIVYHLGDFLLGDNIKDFLSKLNGKIYLVRGNHDGKSIAFYNNIGLEVVPTKTKLDEYKIILSHKPLEDRGIPDGYINIHGHIHNAKLDDSFDPSKHKCVSVEVINYKPIEIENVRKEG</sequence>
<comment type="caution">
    <text evidence="2">The sequence shown here is derived from an EMBL/GenBank/DDBJ whole genome shotgun (WGS) entry which is preliminary data.</text>
</comment>
<dbReference type="SUPFAM" id="SSF56300">
    <property type="entry name" value="Metallo-dependent phosphatases"/>
    <property type="match status" value="1"/>
</dbReference>
<organism evidence="2 3">
    <name type="scientific">Candidatus Onthousia faecipullorum</name>
    <dbReference type="NCBI Taxonomy" id="2840887"/>
    <lineage>
        <taxon>Bacteria</taxon>
        <taxon>Bacillati</taxon>
        <taxon>Bacillota</taxon>
        <taxon>Bacilli</taxon>
        <taxon>Candidatus Onthousia</taxon>
    </lineage>
</organism>
<reference evidence="2" key="1">
    <citation type="submission" date="2020-10" db="EMBL/GenBank/DDBJ databases">
        <authorList>
            <person name="Gilroy R."/>
        </authorList>
    </citation>
    <scope>NUCLEOTIDE SEQUENCE</scope>
    <source>
        <strain evidence="2">CHK195-26880</strain>
    </source>
</reference>
<dbReference type="GO" id="GO:0016787">
    <property type="term" value="F:hydrolase activity"/>
    <property type="evidence" value="ECO:0007669"/>
    <property type="project" value="InterPro"/>
</dbReference>
<dbReference type="AlphaFoldDB" id="A0A9D1GC50"/>
<evidence type="ECO:0000313" key="2">
    <source>
        <dbReference type="EMBL" id="HIT38106.1"/>
    </source>
</evidence>
<dbReference type="InterPro" id="IPR004843">
    <property type="entry name" value="Calcineurin-like_PHP"/>
</dbReference>